<feature type="region of interest" description="Disordered" evidence="1">
    <location>
        <begin position="1"/>
        <end position="35"/>
    </location>
</feature>
<comment type="caution">
    <text evidence="2">The sequence shown here is derived from an EMBL/GenBank/DDBJ whole genome shotgun (WGS) entry which is preliminary data.</text>
</comment>
<protein>
    <submittedName>
        <fullName evidence="2">Uncharacterized protein</fullName>
    </submittedName>
</protein>
<name>A0A0V1G8I2_9BILA</name>
<gene>
    <name evidence="2" type="ORF">T11_3751</name>
</gene>
<accession>A0A0V1G8I2</accession>
<evidence type="ECO:0000313" key="2">
    <source>
        <dbReference type="EMBL" id="KRY94493.1"/>
    </source>
</evidence>
<evidence type="ECO:0000313" key="3">
    <source>
        <dbReference type="Proteomes" id="UP000055024"/>
    </source>
</evidence>
<dbReference type="Proteomes" id="UP000055024">
    <property type="component" value="Unassembled WGS sequence"/>
</dbReference>
<sequence length="35" mass="4191">MEKRKSENADDTKQITDGTKQNKRRKEREVIPVFN</sequence>
<organism evidence="2 3">
    <name type="scientific">Trichinella zimbabwensis</name>
    <dbReference type="NCBI Taxonomy" id="268475"/>
    <lineage>
        <taxon>Eukaryota</taxon>
        <taxon>Metazoa</taxon>
        <taxon>Ecdysozoa</taxon>
        <taxon>Nematoda</taxon>
        <taxon>Enoplea</taxon>
        <taxon>Dorylaimia</taxon>
        <taxon>Trichinellida</taxon>
        <taxon>Trichinellidae</taxon>
        <taxon>Trichinella</taxon>
    </lineage>
</organism>
<dbReference type="AlphaFoldDB" id="A0A0V1G8I2"/>
<reference evidence="2 3" key="1">
    <citation type="submission" date="2015-01" db="EMBL/GenBank/DDBJ databases">
        <title>Evolution of Trichinella species and genotypes.</title>
        <authorList>
            <person name="Korhonen P.K."/>
            <person name="Edoardo P."/>
            <person name="Giuseppe L.R."/>
            <person name="Gasser R.B."/>
        </authorList>
    </citation>
    <scope>NUCLEOTIDE SEQUENCE [LARGE SCALE GENOMIC DNA]</scope>
    <source>
        <strain evidence="2">ISS1029</strain>
    </source>
</reference>
<dbReference type="OrthoDB" id="5932836at2759"/>
<proteinExistence type="predicted"/>
<evidence type="ECO:0000256" key="1">
    <source>
        <dbReference type="SAM" id="MobiDB-lite"/>
    </source>
</evidence>
<keyword evidence="3" id="KW-1185">Reference proteome</keyword>
<feature type="compositionally biased region" description="Basic and acidic residues" evidence="1">
    <location>
        <begin position="1"/>
        <end position="14"/>
    </location>
</feature>
<dbReference type="EMBL" id="JYDP01004941">
    <property type="protein sequence ID" value="KRY94493.1"/>
    <property type="molecule type" value="Genomic_DNA"/>
</dbReference>